<proteinExistence type="predicted"/>
<accession>A0A645EWW3</accession>
<reference evidence="1" key="1">
    <citation type="submission" date="2019-08" db="EMBL/GenBank/DDBJ databases">
        <authorList>
            <person name="Kucharzyk K."/>
            <person name="Murdoch R.W."/>
            <person name="Higgins S."/>
            <person name="Loffler F."/>
        </authorList>
    </citation>
    <scope>NUCLEOTIDE SEQUENCE</scope>
</reference>
<evidence type="ECO:0000313" key="1">
    <source>
        <dbReference type="EMBL" id="MPN04944.1"/>
    </source>
</evidence>
<sequence>MDGNEGGRQDLFGNDEVADIAAGKVAAGVTIAGFINRRVIVGKGGVHQVDAAVGRECSRMAG</sequence>
<protein>
    <submittedName>
        <fullName evidence="1">Uncharacterized protein</fullName>
    </submittedName>
</protein>
<dbReference type="EMBL" id="VSSQ01050861">
    <property type="protein sequence ID" value="MPN04944.1"/>
    <property type="molecule type" value="Genomic_DNA"/>
</dbReference>
<organism evidence="1">
    <name type="scientific">bioreactor metagenome</name>
    <dbReference type="NCBI Taxonomy" id="1076179"/>
    <lineage>
        <taxon>unclassified sequences</taxon>
        <taxon>metagenomes</taxon>
        <taxon>ecological metagenomes</taxon>
    </lineage>
</organism>
<dbReference type="AlphaFoldDB" id="A0A645EWW3"/>
<gene>
    <name evidence="1" type="ORF">SDC9_152193</name>
</gene>
<name>A0A645EWW3_9ZZZZ</name>
<comment type="caution">
    <text evidence="1">The sequence shown here is derived from an EMBL/GenBank/DDBJ whole genome shotgun (WGS) entry which is preliminary data.</text>
</comment>